<organism evidence="1 2">
    <name type="scientific">Tuber magnatum</name>
    <name type="common">white Piedmont truffle</name>
    <dbReference type="NCBI Taxonomy" id="42249"/>
    <lineage>
        <taxon>Eukaryota</taxon>
        <taxon>Fungi</taxon>
        <taxon>Dikarya</taxon>
        <taxon>Ascomycota</taxon>
        <taxon>Pezizomycotina</taxon>
        <taxon>Pezizomycetes</taxon>
        <taxon>Pezizales</taxon>
        <taxon>Tuberaceae</taxon>
        <taxon>Tuber</taxon>
    </lineage>
</organism>
<name>A0A317T5I8_9PEZI</name>
<keyword evidence="2" id="KW-1185">Reference proteome</keyword>
<dbReference type="EMBL" id="PYWC01000001">
    <property type="protein sequence ID" value="PWW80736.1"/>
    <property type="molecule type" value="Genomic_DNA"/>
</dbReference>
<feature type="non-terminal residue" evidence="1">
    <location>
        <position position="59"/>
    </location>
</feature>
<comment type="caution">
    <text evidence="1">The sequence shown here is derived from an EMBL/GenBank/DDBJ whole genome shotgun (WGS) entry which is preliminary data.</text>
</comment>
<dbReference type="Proteomes" id="UP000246991">
    <property type="component" value="Unassembled WGS sequence"/>
</dbReference>
<protein>
    <submittedName>
        <fullName evidence="1">Uncharacterized protein</fullName>
    </submittedName>
</protein>
<sequence length="59" mass="6525">MTAPTAVWMGVTPLAVMLTSTSGYKRRRRTVSTFLLLAAVWRSVSPSRILRSMSTHLSS</sequence>
<proteinExistence type="predicted"/>
<evidence type="ECO:0000313" key="2">
    <source>
        <dbReference type="Proteomes" id="UP000246991"/>
    </source>
</evidence>
<accession>A0A317T5I8</accession>
<gene>
    <name evidence="1" type="ORF">C7212DRAFT_306715</name>
</gene>
<reference evidence="1 2" key="1">
    <citation type="submission" date="2018-03" db="EMBL/GenBank/DDBJ databases">
        <title>Genomes of Pezizomycetes fungi and the evolution of truffles.</title>
        <authorList>
            <person name="Murat C."/>
            <person name="Payen T."/>
            <person name="Noel B."/>
            <person name="Kuo A."/>
            <person name="Martin F.M."/>
        </authorList>
    </citation>
    <scope>NUCLEOTIDE SEQUENCE [LARGE SCALE GENOMIC DNA]</scope>
    <source>
        <strain evidence="1">091103-1</strain>
    </source>
</reference>
<evidence type="ECO:0000313" key="1">
    <source>
        <dbReference type="EMBL" id="PWW80736.1"/>
    </source>
</evidence>
<dbReference type="AlphaFoldDB" id="A0A317T5I8"/>